<name>A0A9N8DYM4_9STRA</name>
<dbReference type="OrthoDB" id="44224at2759"/>
<keyword evidence="1" id="KW-0732">Signal</keyword>
<feature type="signal peptide" evidence="1">
    <location>
        <begin position="1"/>
        <end position="32"/>
    </location>
</feature>
<evidence type="ECO:0000256" key="1">
    <source>
        <dbReference type="SAM" id="SignalP"/>
    </source>
</evidence>
<evidence type="ECO:0000313" key="2">
    <source>
        <dbReference type="EMBL" id="CAB9511206.1"/>
    </source>
</evidence>
<protein>
    <submittedName>
        <fullName evidence="2">Uncharacterized protein</fullName>
    </submittedName>
</protein>
<dbReference type="AlphaFoldDB" id="A0A9N8DYM4"/>
<comment type="caution">
    <text evidence="2">The sequence shown here is derived from an EMBL/GenBank/DDBJ whole genome shotgun (WGS) entry which is preliminary data.</text>
</comment>
<reference evidence="2" key="1">
    <citation type="submission" date="2020-06" db="EMBL/GenBank/DDBJ databases">
        <authorList>
            <consortium name="Plant Systems Biology data submission"/>
        </authorList>
    </citation>
    <scope>NUCLEOTIDE SEQUENCE</scope>
    <source>
        <strain evidence="2">D6</strain>
    </source>
</reference>
<keyword evidence="3" id="KW-1185">Reference proteome</keyword>
<accession>A0A9N8DYM4</accession>
<proteinExistence type="predicted"/>
<dbReference type="EMBL" id="CAICTM010000472">
    <property type="protein sequence ID" value="CAB9511206.1"/>
    <property type="molecule type" value="Genomic_DNA"/>
</dbReference>
<organism evidence="2 3">
    <name type="scientific">Seminavis robusta</name>
    <dbReference type="NCBI Taxonomy" id="568900"/>
    <lineage>
        <taxon>Eukaryota</taxon>
        <taxon>Sar</taxon>
        <taxon>Stramenopiles</taxon>
        <taxon>Ochrophyta</taxon>
        <taxon>Bacillariophyta</taxon>
        <taxon>Bacillariophyceae</taxon>
        <taxon>Bacillariophycidae</taxon>
        <taxon>Naviculales</taxon>
        <taxon>Naviculaceae</taxon>
        <taxon>Seminavis</taxon>
    </lineage>
</organism>
<feature type="chain" id="PRO_5040440982" evidence="1">
    <location>
        <begin position="33"/>
        <end position="305"/>
    </location>
</feature>
<sequence length="305" mass="33133">MFPVLSSSRNHAVASLLIPCLILLSLARTVHSFQPSKLLRHTIALDTPHPHFLAKTSDDTETTKQKRAKGVYVRPSAVIEKGSGFFFPGLEGPRVRLFTGTALLAVTAINHVLTENSSGFSEALAVFYSFLVLFQGVIESVKDGRVETIASRDESSVPTQQQLSQQWSSTATEGQDKVEWAAASFLALTPATHMMLLRRDNDNDPFIYYSLGPDKPSTNSEKIASAAMAALDTAKASQGGRVALPVDHPAAVGLIDNPQNRRCVILQQVSSTPDMCWMVASNDLLASFTKGDLQWLGQMATFVLD</sequence>
<gene>
    <name evidence="2" type="ORF">SEMRO_473_G150130.1</name>
</gene>
<dbReference type="Proteomes" id="UP001153069">
    <property type="component" value="Unassembled WGS sequence"/>
</dbReference>
<evidence type="ECO:0000313" key="3">
    <source>
        <dbReference type="Proteomes" id="UP001153069"/>
    </source>
</evidence>